<dbReference type="Pfam" id="PF10545">
    <property type="entry name" value="MADF_DNA_bdg"/>
    <property type="match status" value="1"/>
</dbReference>
<evidence type="ECO:0000259" key="4">
    <source>
        <dbReference type="PROSITE" id="PS51031"/>
    </source>
</evidence>
<dbReference type="PROSITE" id="PS51029">
    <property type="entry name" value="MADF"/>
    <property type="match status" value="1"/>
</dbReference>
<dbReference type="EMBL" id="JAWDGP010003871">
    <property type="protein sequence ID" value="KAK3769996.1"/>
    <property type="molecule type" value="Genomic_DNA"/>
</dbReference>
<feature type="region of interest" description="Disordered" evidence="2">
    <location>
        <begin position="126"/>
        <end position="217"/>
    </location>
</feature>
<dbReference type="PROSITE" id="PS51031">
    <property type="entry name" value="BESS"/>
    <property type="match status" value="1"/>
</dbReference>
<feature type="compositionally biased region" description="Basic and acidic residues" evidence="2">
    <location>
        <begin position="207"/>
        <end position="217"/>
    </location>
</feature>
<dbReference type="Pfam" id="PF02944">
    <property type="entry name" value="BESS"/>
    <property type="match status" value="1"/>
</dbReference>
<dbReference type="AlphaFoldDB" id="A0AAE1DGR7"/>
<dbReference type="SMART" id="SM00595">
    <property type="entry name" value="MADF"/>
    <property type="match status" value="1"/>
</dbReference>
<dbReference type="InterPro" id="IPR006578">
    <property type="entry name" value="MADF-dom"/>
</dbReference>
<organism evidence="5 6">
    <name type="scientific">Elysia crispata</name>
    <name type="common">lettuce slug</name>
    <dbReference type="NCBI Taxonomy" id="231223"/>
    <lineage>
        <taxon>Eukaryota</taxon>
        <taxon>Metazoa</taxon>
        <taxon>Spiralia</taxon>
        <taxon>Lophotrochozoa</taxon>
        <taxon>Mollusca</taxon>
        <taxon>Gastropoda</taxon>
        <taxon>Heterobranchia</taxon>
        <taxon>Euthyneura</taxon>
        <taxon>Panpulmonata</taxon>
        <taxon>Sacoglossa</taxon>
        <taxon>Placobranchoidea</taxon>
        <taxon>Plakobranchidae</taxon>
        <taxon>Elysia</taxon>
    </lineage>
</organism>
<evidence type="ECO:0000256" key="2">
    <source>
        <dbReference type="SAM" id="MobiDB-lite"/>
    </source>
</evidence>
<dbReference type="PANTHER" id="PTHR12243">
    <property type="entry name" value="MADF DOMAIN TRANSCRIPTION FACTOR"/>
    <property type="match status" value="1"/>
</dbReference>
<proteinExistence type="predicted"/>
<feature type="domain" description="BESS" evidence="4">
    <location>
        <begin position="241"/>
        <end position="280"/>
    </location>
</feature>
<protein>
    <recommendedName>
        <fullName evidence="7">MADF domain-containing protein</fullName>
    </recommendedName>
</protein>
<comment type="caution">
    <text evidence="5">The sequence shown here is derived from an EMBL/GenBank/DDBJ whole genome shotgun (WGS) entry which is preliminary data.</text>
</comment>
<evidence type="ECO:0000313" key="5">
    <source>
        <dbReference type="EMBL" id="KAK3769996.1"/>
    </source>
</evidence>
<dbReference type="InterPro" id="IPR004210">
    <property type="entry name" value="BESS_motif"/>
</dbReference>
<dbReference type="InterPro" id="IPR039353">
    <property type="entry name" value="TF_Adf1"/>
</dbReference>
<evidence type="ECO:0000256" key="1">
    <source>
        <dbReference type="PROSITE-ProRule" id="PRU00371"/>
    </source>
</evidence>
<reference evidence="5" key="1">
    <citation type="journal article" date="2023" name="G3 (Bethesda)">
        <title>A reference genome for the long-term kleptoplast-retaining sea slug Elysia crispata morphotype clarki.</title>
        <authorList>
            <person name="Eastman K.E."/>
            <person name="Pendleton A.L."/>
            <person name="Shaikh M.A."/>
            <person name="Suttiyut T."/>
            <person name="Ogas R."/>
            <person name="Tomko P."/>
            <person name="Gavelis G."/>
            <person name="Widhalm J.R."/>
            <person name="Wisecaver J.H."/>
        </authorList>
    </citation>
    <scope>NUCLEOTIDE SEQUENCE</scope>
    <source>
        <strain evidence="5">ECLA1</strain>
    </source>
</reference>
<feature type="compositionally biased region" description="Basic and acidic residues" evidence="2">
    <location>
        <begin position="164"/>
        <end position="174"/>
    </location>
</feature>
<keyword evidence="6" id="KW-1185">Reference proteome</keyword>
<sequence length="300" mass="33983">MNIVRKGNMTPTSTGLMIAEIERRSLLWNTNSPFYKDKVKRTEAWREIAKVVYPDSKGKISEVKKIKEIQGRWKSIRDSYAKHMKKVQRVGANGLQSKSYIFAPHLTFLDKFLTCRVAEEQADTVAGGRNTGRSDFQQHRGEAQAAESDAQESSEEEEEEESDNQGRVEEERRDAHKFHRKLRVNLVPVKPDPESSQDLDTALDTSNSHDHGQSAAEDSKFDLWLLEDMVRRVVKETGVEKDADMAFFTMLLPTLRNFTEDQKLEFRTEVLVTMRAIKAGASKATLVSASTSATCTSSLH</sequence>
<dbReference type="PANTHER" id="PTHR12243:SF69">
    <property type="entry name" value="SI:CH73-59F11.3"/>
    <property type="match status" value="1"/>
</dbReference>
<dbReference type="GO" id="GO:0005634">
    <property type="term" value="C:nucleus"/>
    <property type="evidence" value="ECO:0007669"/>
    <property type="project" value="UniProtKB-SubCell"/>
</dbReference>
<gene>
    <name evidence="5" type="ORF">RRG08_061968</name>
</gene>
<accession>A0AAE1DGR7</accession>
<feature type="compositionally biased region" description="Acidic residues" evidence="2">
    <location>
        <begin position="149"/>
        <end position="163"/>
    </location>
</feature>
<dbReference type="GO" id="GO:0005667">
    <property type="term" value="C:transcription regulator complex"/>
    <property type="evidence" value="ECO:0007669"/>
    <property type="project" value="TreeGrafter"/>
</dbReference>
<comment type="subcellular location">
    <subcellularLocation>
        <location evidence="1">Nucleus</location>
    </subcellularLocation>
</comment>
<feature type="domain" description="MADF" evidence="3">
    <location>
        <begin position="16"/>
        <end position="114"/>
    </location>
</feature>
<dbReference type="Proteomes" id="UP001283361">
    <property type="component" value="Unassembled WGS sequence"/>
</dbReference>
<feature type="compositionally biased region" description="Polar residues" evidence="2">
    <location>
        <begin position="194"/>
        <end position="206"/>
    </location>
</feature>
<dbReference type="GO" id="GO:0006357">
    <property type="term" value="P:regulation of transcription by RNA polymerase II"/>
    <property type="evidence" value="ECO:0007669"/>
    <property type="project" value="TreeGrafter"/>
</dbReference>
<dbReference type="GO" id="GO:0003677">
    <property type="term" value="F:DNA binding"/>
    <property type="evidence" value="ECO:0007669"/>
    <property type="project" value="InterPro"/>
</dbReference>
<evidence type="ECO:0000259" key="3">
    <source>
        <dbReference type="PROSITE" id="PS51029"/>
    </source>
</evidence>
<keyword evidence="1" id="KW-0539">Nucleus</keyword>
<evidence type="ECO:0008006" key="7">
    <source>
        <dbReference type="Google" id="ProtNLM"/>
    </source>
</evidence>
<evidence type="ECO:0000313" key="6">
    <source>
        <dbReference type="Proteomes" id="UP001283361"/>
    </source>
</evidence>
<name>A0AAE1DGR7_9GAST</name>